<keyword evidence="1" id="KW-0479">Metal-binding</keyword>
<dbReference type="SMART" id="SM00355">
    <property type="entry name" value="ZnF_C2H2"/>
    <property type="match status" value="3"/>
</dbReference>
<dbReference type="PROSITE" id="PS00028">
    <property type="entry name" value="ZINC_FINGER_C2H2_1"/>
    <property type="match status" value="1"/>
</dbReference>
<dbReference type="InterPro" id="IPR013087">
    <property type="entry name" value="Znf_C2H2_type"/>
</dbReference>
<reference evidence="3 4" key="1">
    <citation type="submission" date="2024-02" db="EMBL/GenBank/DDBJ databases">
        <title>Discinaceae phylogenomics.</title>
        <authorList>
            <person name="Dirks A.C."/>
            <person name="James T.Y."/>
        </authorList>
    </citation>
    <scope>NUCLEOTIDE SEQUENCE [LARGE SCALE GENOMIC DNA]</scope>
    <source>
        <strain evidence="3 4">ACD0624</strain>
    </source>
</reference>
<organism evidence="3 4">
    <name type="scientific">Discina gigas</name>
    <dbReference type="NCBI Taxonomy" id="1032678"/>
    <lineage>
        <taxon>Eukaryota</taxon>
        <taxon>Fungi</taxon>
        <taxon>Dikarya</taxon>
        <taxon>Ascomycota</taxon>
        <taxon>Pezizomycotina</taxon>
        <taxon>Pezizomycetes</taxon>
        <taxon>Pezizales</taxon>
        <taxon>Discinaceae</taxon>
        <taxon>Discina</taxon>
    </lineage>
</organism>
<evidence type="ECO:0000256" key="1">
    <source>
        <dbReference type="PROSITE-ProRule" id="PRU00042"/>
    </source>
</evidence>
<proteinExistence type="predicted"/>
<keyword evidence="1" id="KW-0863">Zinc-finger</keyword>
<evidence type="ECO:0000313" key="4">
    <source>
        <dbReference type="Proteomes" id="UP001447188"/>
    </source>
</evidence>
<name>A0ABR3G9I5_9PEZI</name>
<feature type="domain" description="C2H2-type" evidence="2">
    <location>
        <begin position="176"/>
        <end position="203"/>
    </location>
</feature>
<dbReference type="EMBL" id="JBBBZM010000161">
    <property type="protein sequence ID" value="KAL0632597.1"/>
    <property type="molecule type" value="Genomic_DNA"/>
</dbReference>
<sequence length="247" mass="27541">METPNSGIGEASSTRMYSDLTADELVALLVSGSKSIEEQHPVPVNDEVGHENDASTNYFEVYPMHHGENNIDNLIRGATGDKDVQNQYPSTGYHEELSIPVDQVDRSGQVNDQIDDQVIETDHATNTTGTSSNAKVARRRYTRTTSGHYTCSHCNAINPSLWSHRQHIIRHQSAQLNCPTCGKLVKRKGDLTRHMKLHQEKWICNGETDGPCGGEGCGKVFTRRDSMVRHWNLLIKAQSRQGSTCRL</sequence>
<comment type="caution">
    <text evidence="3">The sequence shown here is derived from an EMBL/GenBank/DDBJ whole genome shotgun (WGS) entry which is preliminary data.</text>
</comment>
<dbReference type="InterPro" id="IPR036236">
    <property type="entry name" value="Znf_C2H2_sf"/>
</dbReference>
<dbReference type="SUPFAM" id="SSF57667">
    <property type="entry name" value="beta-beta-alpha zinc fingers"/>
    <property type="match status" value="1"/>
</dbReference>
<keyword evidence="1" id="KW-0862">Zinc</keyword>
<dbReference type="Proteomes" id="UP001447188">
    <property type="component" value="Unassembled WGS sequence"/>
</dbReference>
<dbReference type="Gene3D" id="3.30.160.60">
    <property type="entry name" value="Classic Zinc Finger"/>
    <property type="match status" value="1"/>
</dbReference>
<evidence type="ECO:0000313" key="3">
    <source>
        <dbReference type="EMBL" id="KAL0632597.1"/>
    </source>
</evidence>
<dbReference type="PROSITE" id="PS50157">
    <property type="entry name" value="ZINC_FINGER_C2H2_2"/>
    <property type="match status" value="1"/>
</dbReference>
<gene>
    <name evidence="3" type="ORF">Q9L58_008528</name>
</gene>
<evidence type="ECO:0000259" key="2">
    <source>
        <dbReference type="PROSITE" id="PS50157"/>
    </source>
</evidence>
<dbReference type="Pfam" id="PF00096">
    <property type="entry name" value="zf-C2H2"/>
    <property type="match status" value="2"/>
</dbReference>
<protein>
    <recommendedName>
        <fullName evidence="2">C2H2-type domain-containing protein</fullName>
    </recommendedName>
</protein>
<keyword evidence="4" id="KW-1185">Reference proteome</keyword>
<accession>A0ABR3G9I5</accession>